<protein>
    <submittedName>
        <fullName evidence="6">Uncharacterized protein</fullName>
    </submittedName>
</protein>
<sequence length="189" mass="20862">MVNSLYDVNVFLEDGANALQADVTFSPNGRAQHTYHGPPCDCYRSCTRDSTIKDYLNKLRRETSKGFDFGGWEPLTKIGEAFAELNITEGRWLGSGTSNCLPYGGALYERLQAIVDCREGTIPGCNFVDKGYAYNLDTQSVIGREIRLGVDAVITNYPSTALEVLKAGDIGRLVRLARVGDSPWKRIVD</sequence>
<dbReference type="GO" id="GO:0046872">
    <property type="term" value="F:metal ion binding"/>
    <property type="evidence" value="ECO:0007669"/>
    <property type="project" value="UniProtKB-KW"/>
</dbReference>
<evidence type="ECO:0000256" key="1">
    <source>
        <dbReference type="ARBA" id="ARBA00000110"/>
    </source>
</evidence>
<dbReference type="GO" id="GO:0008081">
    <property type="term" value="F:phosphoric diester hydrolase activity"/>
    <property type="evidence" value="ECO:0007669"/>
    <property type="project" value="InterPro"/>
</dbReference>
<proteinExistence type="predicted"/>
<dbReference type="InterPro" id="IPR017946">
    <property type="entry name" value="PLC-like_Pdiesterase_TIM-brl"/>
</dbReference>
<dbReference type="EMBL" id="JABSTR010000003">
    <property type="protein sequence ID" value="KAH9364922.1"/>
    <property type="molecule type" value="Genomic_DNA"/>
</dbReference>
<evidence type="ECO:0000256" key="4">
    <source>
        <dbReference type="ARBA" id="ARBA00023157"/>
    </source>
</evidence>
<evidence type="ECO:0000313" key="6">
    <source>
        <dbReference type="EMBL" id="KAH9364922.1"/>
    </source>
</evidence>
<dbReference type="VEuPathDB" id="VectorBase:HLOH_049946"/>
<comment type="caution">
    <text evidence="6">The sequence shown here is derived from an EMBL/GenBank/DDBJ whole genome shotgun (WGS) entry which is preliminary data.</text>
</comment>
<accession>A0A9J6FP11</accession>
<keyword evidence="3" id="KW-0460">Magnesium</keyword>
<dbReference type="Proteomes" id="UP000821853">
    <property type="component" value="Unassembled WGS sequence"/>
</dbReference>
<evidence type="ECO:0000256" key="2">
    <source>
        <dbReference type="ARBA" id="ARBA00022723"/>
    </source>
</evidence>
<keyword evidence="5" id="KW-0456">Lyase</keyword>
<comment type="catalytic activity">
    <reaction evidence="1">
        <text>an N-(acyl)-sphingosylphosphoethanolamine = an N-(acyl)-sphingosyl-1,3-cyclic phosphate + ethanolamine</text>
        <dbReference type="Rhea" id="RHEA:60648"/>
        <dbReference type="ChEBI" id="CHEBI:57603"/>
        <dbReference type="ChEBI" id="CHEBI:143891"/>
        <dbReference type="ChEBI" id="CHEBI:143892"/>
    </reaction>
</comment>
<evidence type="ECO:0000256" key="5">
    <source>
        <dbReference type="ARBA" id="ARBA00023239"/>
    </source>
</evidence>
<evidence type="ECO:0000313" key="7">
    <source>
        <dbReference type="Proteomes" id="UP000821853"/>
    </source>
</evidence>
<organism evidence="6 7">
    <name type="scientific">Haemaphysalis longicornis</name>
    <name type="common">Bush tick</name>
    <dbReference type="NCBI Taxonomy" id="44386"/>
    <lineage>
        <taxon>Eukaryota</taxon>
        <taxon>Metazoa</taxon>
        <taxon>Ecdysozoa</taxon>
        <taxon>Arthropoda</taxon>
        <taxon>Chelicerata</taxon>
        <taxon>Arachnida</taxon>
        <taxon>Acari</taxon>
        <taxon>Parasitiformes</taxon>
        <taxon>Ixodida</taxon>
        <taxon>Ixodoidea</taxon>
        <taxon>Ixodidae</taxon>
        <taxon>Haemaphysalinae</taxon>
        <taxon>Haemaphysalis</taxon>
    </lineage>
</organism>
<evidence type="ECO:0000256" key="3">
    <source>
        <dbReference type="ARBA" id="ARBA00022842"/>
    </source>
</evidence>
<keyword evidence="2" id="KW-0479">Metal-binding</keyword>
<dbReference type="AlphaFoldDB" id="A0A9J6FP11"/>
<reference evidence="6 7" key="1">
    <citation type="journal article" date="2020" name="Cell">
        <title>Large-Scale Comparative Analyses of Tick Genomes Elucidate Their Genetic Diversity and Vector Capacities.</title>
        <authorList>
            <consortium name="Tick Genome and Microbiome Consortium (TIGMIC)"/>
            <person name="Jia N."/>
            <person name="Wang J."/>
            <person name="Shi W."/>
            <person name="Du L."/>
            <person name="Sun Y."/>
            <person name="Zhan W."/>
            <person name="Jiang J.F."/>
            <person name="Wang Q."/>
            <person name="Zhang B."/>
            <person name="Ji P."/>
            <person name="Bell-Sakyi L."/>
            <person name="Cui X.M."/>
            <person name="Yuan T.T."/>
            <person name="Jiang B.G."/>
            <person name="Yang W.F."/>
            <person name="Lam T.T."/>
            <person name="Chang Q.C."/>
            <person name="Ding S.J."/>
            <person name="Wang X.J."/>
            <person name="Zhu J.G."/>
            <person name="Ruan X.D."/>
            <person name="Zhao L."/>
            <person name="Wei J.T."/>
            <person name="Ye R.Z."/>
            <person name="Que T.C."/>
            <person name="Du C.H."/>
            <person name="Zhou Y.H."/>
            <person name="Cheng J.X."/>
            <person name="Dai P.F."/>
            <person name="Guo W.B."/>
            <person name="Han X.H."/>
            <person name="Huang E.J."/>
            <person name="Li L.F."/>
            <person name="Wei W."/>
            <person name="Gao Y.C."/>
            <person name="Liu J.Z."/>
            <person name="Shao H.Z."/>
            <person name="Wang X."/>
            <person name="Wang C.C."/>
            <person name="Yang T.C."/>
            <person name="Huo Q.B."/>
            <person name="Li W."/>
            <person name="Chen H.Y."/>
            <person name="Chen S.E."/>
            <person name="Zhou L.G."/>
            <person name="Ni X.B."/>
            <person name="Tian J.H."/>
            <person name="Sheng Y."/>
            <person name="Liu T."/>
            <person name="Pan Y.S."/>
            <person name="Xia L.Y."/>
            <person name="Li J."/>
            <person name="Zhao F."/>
            <person name="Cao W.C."/>
        </authorList>
    </citation>
    <scope>NUCLEOTIDE SEQUENCE [LARGE SCALE GENOMIC DNA]</scope>
    <source>
        <strain evidence="6">HaeL-2018</strain>
    </source>
</reference>
<dbReference type="GO" id="GO:0006629">
    <property type="term" value="P:lipid metabolic process"/>
    <property type="evidence" value="ECO:0007669"/>
    <property type="project" value="InterPro"/>
</dbReference>
<name>A0A9J6FP11_HAELO</name>
<gene>
    <name evidence="6" type="ORF">HPB48_015692</name>
</gene>
<dbReference type="Gene3D" id="3.20.20.190">
    <property type="entry name" value="Phosphatidylinositol (PI) phosphodiesterase"/>
    <property type="match status" value="2"/>
</dbReference>
<dbReference type="OrthoDB" id="1058301at2759"/>
<keyword evidence="4" id="KW-1015">Disulfide bond</keyword>
<dbReference type="GO" id="GO:0016829">
    <property type="term" value="F:lyase activity"/>
    <property type="evidence" value="ECO:0007669"/>
    <property type="project" value="UniProtKB-KW"/>
</dbReference>
<keyword evidence="7" id="KW-1185">Reference proteome</keyword>